<name>X0VUH2_9ZZZZ</name>
<organism evidence="1">
    <name type="scientific">marine sediment metagenome</name>
    <dbReference type="NCBI Taxonomy" id="412755"/>
    <lineage>
        <taxon>unclassified sequences</taxon>
        <taxon>metagenomes</taxon>
        <taxon>ecological metagenomes</taxon>
    </lineage>
</organism>
<feature type="non-terminal residue" evidence="1">
    <location>
        <position position="1"/>
    </location>
</feature>
<gene>
    <name evidence="1" type="ORF">S01H1_55884</name>
</gene>
<protein>
    <submittedName>
        <fullName evidence="1">Uncharacterized protein</fullName>
    </submittedName>
</protein>
<dbReference type="Gene3D" id="3.60.60.10">
    <property type="entry name" value="Penicillin V Acylase, Chain A"/>
    <property type="match status" value="1"/>
</dbReference>
<sequence>TNQFMSEAMQDVNIPKNAFFSSNMPYELDKVRVHESNEKRFKRIHELFSNTRKLDGTLLIKALCDHDVDDKPSGNTVCRHFPLFHTTASAILFPKRKRAYFLIGSPCKNKFHKYTF</sequence>
<proteinExistence type="predicted"/>
<comment type="caution">
    <text evidence="1">The sequence shown here is derived from an EMBL/GenBank/DDBJ whole genome shotgun (WGS) entry which is preliminary data.</text>
</comment>
<accession>X0VUH2</accession>
<dbReference type="EMBL" id="BARS01036345">
    <property type="protein sequence ID" value="GAG14787.1"/>
    <property type="molecule type" value="Genomic_DNA"/>
</dbReference>
<evidence type="ECO:0000313" key="1">
    <source>
        <dbReference type="EMBL" id="GAG14787.1"/>
    </source>
</evidence>
<reference evidence="1" key="1">
    <citation type="journal article" date="2014" name="Front. Microbiol.">
        <title>High frequency of phylogenetically diverse reductive dehalogenase-homologous genes in deep subseafloor sedimentary metagenomes.</title>
        <authorList>
            <person name="Kawai M."/>
            <person name="Futagami T."/>
            <person name="Toyoda A."/>
            <person name="Takaki Y."/>
            <person name="Nishi S."/>
            <person name="Hori S."/>
            <person name="Arai W."/>
            <person name="Tsubouchi T."/>
            <person name="Morono Y."/>
            <person name="Uchiyama I."/>
            <person name="Ito T."/>
            <person name="Fujiyama A."/>
            <person name="Inagaki F."/>
            <person name="Takami H."/>
        </authorList>
    </citation>
    <scope>NUCLEOTIDE SEQUENCE</scope>
    <source>
        <strain evidence="1">Expedition CK06-06</strain>
    </source>
</reference>
<dbReference type="AlphaFoldDB" id="X0VUH2"/>